<feature type="chain" id="PRO_5043911721" evidence="1">
    <location>
        <begin position="19"/>
        <end position="368"/>
    </location>
</feature>
<gene>
    <name evidence="2" type="ORF">TWF730_000856</name>
</gene>
<sequence length="368" mass="39128">MALKFLVFALGAASAVSAAVVEKRAPCNADNCLRALRATQLPTRLAQATSDCQSFLWTTVTPSATTVTEYSTIPETNIITIPVTITETRYDTFTAVSPRMDLTWVTTTVTRGPVIETLKIKRSVNGDGPSSATLPQYATPCSGTIRFSSACRCIGVTPSSIIAPVPTSTVTFPVTVTGLSTLSEAVETKKTTIFTTTVIITSTITTRTGTITTTVDPAPPPSNTGTIRFDTYAFGVLRTAFLNMAIGDEEAMFTTSSSLAKQFGIDHNGYLYMWSLGELKIAVGNAMFIMTTQALIFHPPGTLSGYTPYICTIGSSNYVTCKLEGNAVVFTSGVPLLDEVPVQVTSSQTPLPPFNIFHGFTLTSAQAA</sequence>
<dbReference type="EMBL" id="JAVHNS010000001">
    <property type="protein sequence ID" value="KAK6363425.1"/>
    <property type="molecule type" value="Genomic_DNA"/>
</dbReference>
<keyword evidence="3" id="KW-1185">Reference proteome</keyword>
<feature type="signal peptide" evidence="1">
    <location>
        <begin position="1"/>
        <end position="18"/>
    </location>
</feature>
<keyword evidence="1" id="KW-0732">Signal</keyword>
<dbReference type="Proteomes" id="UP001373714">
    <property type="component" value="Unassembled WGS sequence"/>
</dbReference>
<reference evidence="2 3" key="1">
    <citation type="submission" date="2019-10" db="EMBL/GenBank/DDBJ databases">
        <authorList>
            <person name="Palmer J.M."/>
        </authorList>
    </citation>
    <scope>NUCLEOTIDE SEQUENCE [LARGE SCALE GENOMIC DNA]</scope>
    <source>
        <strain evidence="2 3">TWF730</strain>
    </source>
</reference>
<name>A0AAV9VMW5_9PEZI</name>
<evidence type="ECO:0000313" key="2">
    <source>
        <dbReference type="EMBL" id="KAK6363425.1"/>
    </source>
</evidence>
<protein>
    <submittedName>
        <fullName evidence="2">Uncharacterized protein</fullName>
    </submittedName>
</protein>
<accession>A0AAV9VMW5</accession>
<evidence type="ECO:0000256" key="1">
    <source>
        <dbReference type="SAM" id="SignalP"/>
    </source>
</evidence>
<comment type="caution">
    <text evidence="2">The sequence shown here is derived from an EMBL/GenBank/DDBJ whole genome shotgun (WGS) entry which is preliminary data.</text>
</comment>
<evidence type="ECO:0000313" key="3">
    <source>
        <dbReference type="Proteomes" id="UP001373714"/>
    </source>
</evidence>
<dbReference type="AlphaFoldDB" id="A0AAV9VMW5"/>
<organism evidence="2 3">
    <name type="scientific">Orbilia blumenaviensis</name>
    <dbReference type="NCBI Taxonomy" id="1796055"/>
    <lineage>
        <taxon>Eukaryota</taxon>
        <taxon>Fungi</taxon>
        <taxon>Dikarya</taxon>
        <taxon>Ascomycota</taxon>
        <taxon>Pezizomycotina</taxon>
        <taxon>Orbiliomycetes</taxon>
        <taxon>Orbiliales</taxon>
        <taxon>Orbiliaceae</taxon>
        <taxon>Orbilia</taxon>
    </lineage>
</organism>
<proteinExistence type="predicted"/>